<dbReference type="EMBL" id="JASSZA010000009">
    <property type="protein sequence ID" value="KAK2103030.1"/>
    <property type="molecule type" value="Genomic_DNA"/>
</dbReference>
<evidence type="ECO:0000313" key="2">
    <source>
        <dbReference type="EMBL" id="KAK2103030.1"/>
    </source>
</evidence>
<comment type="caution">
    <text evidence="2">The sequence shown here is derived from an EMBL/GenBank/DDBJ whole genome shotgun (WGS) entry which is preliminary data.</text>
</comment>
<organism evidence="2 3">
    <name type="scientific">Saguinus oedipus</name>
    <name type="common">Cotton-top tamarin</name>
    <name type="synonym">Oedipomidas oedipus</name>
    <dbReference type="NCBI Taxonomy" id="9490"/>
    <lineage>
        <taxon>Eukaryota</taxon>
        <taxon>Metazoa</taxon>
        <taxon>Chordata</taxon>
        <taxon>Craniata</taxon>
        <taxon>Vertebrata</taxon>
        <taxon>Euteleostomi</taxon>
        <taxon>Mammalia</taxon>
        <taxon>Eutheria</taxon>
        <taxon>Euarchontoglires</taxon>
        <taxon>Primates</taxon>
        <taxon>Haplorrhini</taxon>
        <taxon>Platyrrhini</taxon>
        <taxon>Cebidae</taxon>
        <taxon>Callitrichinae</taxon>
        <taxon>Saguinus</taxon>
    </lineage>
</organism>
<keyword evidence="3" id="KW-1185">Reference proteome</keyword>
<evidence type="ECO:0000256" key="1">
    <source>
        <dbReference type="SAM" id="MobiDB-lite"/>
    </source>
</evidence>
<protein>
    <submittedName>
        <fullName evidence="2">Uncharacterized protein</fullName>
    </submittedName>
</protein>
<feature type="compositionally biased region" description="Low complexity" evidence="1">
    <location>
        <begin position="150"/>
        <end position="161"/>
    </location>
</feature>
<accession>A0ABQ9V1P6</accession>
<feature type="region of interest" description="Disordered" evidence="1">
    <location>
        <begin position="81"/>
        <end position="123"/>
    </location>
</feature>
<proteinExistence type="predicted"/>
<dbReference type="Proteomes" id="UP001266305">
    <property type="component" value="Unassembled WGS sequence"/>
</dbReference>
<name>A0ABQ9V1P6_SAGOE</name>
<sequence>MVGCRWGLPHIVADPMPPSLSPAPSRLVLLAKARHRGCFLVGSSAAVATGGRRGEAATTWRDPAGRAALNYTPYVSLSMWRRAHPAEPRPGGRTQTRDGPAPSPRPAQEALLPPHGQYAPEKPQHCRHCTLTSSCQDLCVQPRSGPQPPGLRAGPLPLAARVSQRRTPQYAGAA</sequence>
<reference evidence="2 3" key="1">
    <citation type="submission" date="2023-05" db="EMBL/GenBank/DDBJ databases">
        <title>B98-5 Cell Line De Novo Hybrid Assembly: An Optical Mapping Approach.</title>
        <authorList>
            <person name="Kananen K."/>
            <person name="Auerbach J.A."/>
            <person name="Kautto E."/>
            <person name="Blachly J.S."/>
        </authorList>
    </citation>
    <scope>NUCLEOTIDE SEQUENCE [LARGE SCALE GENOMIC DNA]</scope>
    <source>
        <strain evidence="2">B95-8</strain>
        <tissue evidence="2">Cell line</tissue>
    </source>
</reference>
<feature type="region of interest" description="Disordered" evidence="1">
    <location>
        <begin position="138"/>
        <end position="174"/>
    </location>
</feature>
<evidence type="ECO:0000313" key="3">
    <source>
        <dbReference type="Proteomes" id="UP001266305"/>
    </source>
</evidence>
<gene>
    <name evidence="2" type="ORF">P7K49_020697</name>
</gene>